<sequence>METGAKLSPCRHCGHPLRGRSDKKFCNDYCRNAYNNARKGADAALVRRINAALLKNRRILEGLLRAGDVGKVAREELLLRGFQFRYATHRYVNKRGSTYSFCYEYGWLELPQERILLVRRRSEEAAPDI</sequence>
<accession>A0ABP8HE64</accession>
<name>A0ABP8HE64_9BACT</name>
<protein>
    <recommendedName>
        <fullName evidence="3">DUF2116 family Zn-ribbon domain-containing protein</fullName>
    </recommendedName>
</protein>
<reference evidence="2" key="1">
    <citation type="journal article" date="2019" name="Int. J. Syst. Evol. Microbiol.">
        <title>The Global Catalogue of Microorganisms (GCM) 10K type strain sequencing project: providing services to taxonomists for standard genome sequencing and annotation.</title>
        <authorList>
            <consortium name="The Broad Institute Genomics Platform"/>
            <consortium name="The Broad Institute Genome Sequencing Center for Infectious Disease"/>
            <person name="Wu L."/>
            <person name="Ma J."/>
        </authorList>
    </citation>
    <scope>NUCLEOTIDE SEQUENCE [LARGE SCALE GENOMIC DNA]</scope>
    <source>
        <strain evidence="2">JCM 17919</strain>
    </source>
</reference>
<evidence type="ECO:0000313" key="1">
    <source>
        <dbReference type="EMBL" id="GAA4338042.1"/>
    </source>
</evidence>
<comment type="caution">
    <text evidence="1">The sequence shown here is derived from an EMBL/GenBank/DDBJ whole genome shotgun (WGS) entry which is preliminary data.</text>
</comment>
<organism evidence="1 2">
    <name type="scientific">Flaviaesturariibacter amylovorans</name>
    <dbReference type="NCBI Taxonomy" id="1084520"/>
    <lineage>
        <taxon>Bacteria</taxon>
        <taxon>Pseudomonadati</taxon>
        <taxon>Bacteroidota</taxon>
        <taxon>Chitinophagia</taxon>
        <taxon>Chitinophagales</taxon>
        <taxon>Chitinophagaceae</taxon>
        <taxon>Flaviaestuariibacter</taxon>
    </lineage>
</organism>
<evidence type="ECO:0000313" key="2">
    <source>
        <dbReference type="Proteomes" id="UP001501725"/>
    </source>
</evidence>
<dbReference type="EMBL" id="BAABGY010000011">
    <property type="protein sequence ID" value="GAA4338042.1"/>
    <property type="molecule type" value="Genomic_DNA"/>
</dbReference>
<evidence type="ECO:0008006" key="3">
    <source>
        <dbReference type="Google" id="ProtNLM"/>
    </source>
</evidence>
<dbReference type="RefSeq" id="WP_345257009.1">
    <property type="nucleotide sequence ID" value="NZ_BAABGY010000011.1"/>
</dbReference>
<dbReference type="Proteomes" id="UP001501725">
    <property type="component" value="Unassembled WGS sequence"/>
</dbReference>
<gene>
    <name evidence="1" type="ORF">GCM10023184_34210</name>
</gene>
<proteinExistence type="predicted"/>
<keyword evidence="2" id="KW-1185">Reference proteome</keyword>